<reference evidence="3" key="1">
    <citation type="submission" date="2019-06" db="EMBL/GenBank/DDBJ databases">
        <title>Gordonia isolated from sludge of a wastewater treatment plant.</title>
        <authorList>
            <person name="Tamura T."/>
            <person name="Aoyama K."/>
            <person name="Kang Y."/>
            <person name="Saito S."/>
            <person name="Akiyama N."/>
            <person name="Yazawa K."/>
            <person name="Gonoi T."/>
            <person name="Mikami Y."/>
        </authorList>
    </citation>
    <scope>NUCLEOTIDE SEQUENCE [LARGE SCALE GENOMIC DNA]</scope>
    <source>
        <strain evidence="3">NBRC 107696</strain>
    </source>
</reference>
<evidence type="ECO:0000256" key="1">
    <source>
        <dbReference type="SAM" id="SignalP"/>
    </source>
</evidence>
<organism evidence="2 3">
    <name type="scientific">Gordonia spumicola</name>
    <dbReference type="NCBI Taxonomy" id="589161"/>
    <lineage>
        <taxon>Bacteria</taxon>
        <taxon>Bacillati</taxon>
        <taxon>Actinomycetota</taxon>
        <taxon>Actinomycetes</taxon>
        <taxon>Mycobacteriales</taxon>
        <taxon>Gordoniaceae</taxon>
        <taxon>Gordonia</taxon>
    </lineage>
</organism>
<feature type="chain" id="PRO_5029823066" description="Secreted protein" evidence="1">
    <location>
        <begin position="21"/>
        <end position="127"/>
    </location>
</feature>
<evidence type="ECO:0000313" key="3">
    <source>
        <dbReference type="Proteomes" id="UP000444960"/>
    </source>
</evidence>
<evidence type="ECO:0000313" key="2">
    <source>
        <dbReference type="EMBL" id="GEE01445.1"/>
    </source>
</evidence>
<dbReference type="Proteomes" id="UP000444960">
    <property type="component" value="Unassembled WGS sequence"/>
</dbReference>
<name>A0A7I9V7U5_9ACTN</name>
<dbReference type="AlphaFoldDB" id="A0A7I9V7U5"/>
<feature type="signal peptide" evidence="1">
    <location>
        <begin position="1"/>
        <end position="20"/>
    </location>
</feature>
<sequence>MKTRIITALTAVFVAVAALAATTATAPEASARVSSGKYTWTTTKTLTGAKGSYPVTIRGNVLTLNIPGVIIGASKHARIHQTRSGGFFDYGGNRYVLRKSGRKYVGEELWLTINGAVVGRTSLTPRR</sequence>
<dbReference type="OrthoDB" id="9918786at2"/>
<protein>
    <recommendedName>
        <fullName evidence="4">Secreted protein</fullName>
    </recommendedName>
</protein>
<dbReference type="RefSeq" id="WP_161895240.1">
    <property type="nucleotide sequence ID" value="NZ_BJOV01000003.1"/>
</dbReference>
<accession>A0A7I9V7U5</accession>
<keyword evidence="1" id="KW-0732">Signal</keyword>
<gene>
    <name evidence="2" type="ORF">nbrc107696_18910</name>
</gene>
<keyword evidence="3" id="KW-1185">Reference proteome</keyword>
<dbReference type="EMBL" id="BJOV01000003">
    <property type="protein sequence ID" value="GEE01445.1"/>
    <property type="molecule type" value="Genomic_DNA"/>
</dbReference>
<comment type="caution">
    <text evidence="2">The sequence shown here is derived from an EMBL/GenBank/DDBJ whole genome shotgun (WGS) entry which is preliminary data.</text>
</comment>
<evidence type="ECO:0008006" key="4">
    <source>
        <dbReference type="Google" id="ProtNLM"/>
    </source>
</evidence>
<proteinExistence type="predicted"/>